<evidence type="ECO:0000313" key="2">
    <source>
        <dbReference type="EMBL" id="RNL21549.1"/>
    </source>
</evidence>
<dbReference type="InterPro" id="IPR010327">
    <property type="entry name" value="FldB/FldC_alpha/beta"/>
</dbReference>
<accession>A0A3N0AHG9</accession>
<dbReference type="NCBIfam" id="NF040772">
    <property type="entry name" value="double_cubane"/>
    <property type="match status" value="1"/>
</dbReference>
<gene>
    <name evidence="2" type="ORF">DMP07_01540</name>
</gene>
<dbReference type="Pfam" id="PF06050">
    <property type="entry name" value="HGD-D"/>
    <property type="match status" value="1"/>
</dbReference>
<evidence type="ECO:0008006" key="4">
    <source>
        <dbReference type="Google" id="ProtNLM"/>
    </source>
</evidence>
<dbReference type="GO" id="GO:0016836">
    <property type="term" value="F:hydro-lyase activity"/>
    <property type="evidence" value="ECO:0007669"/>
    <property type="project" value="UniProtKB-ARBA"/>
</dbReference>
<dbReference type="InterPro" id="IPR047678">
    <property type="entry name" value="YjiM-like"/>
</dbReference>
<dbReference type="EMBL" id="QICB01000001">
    <property type="protein sequence ID" value="RNL21549.1"/>
    <property type="molecule type" value="Genomic_DNA"/>
</dbReference>
<dbReference type="PANTHER" id="PTHR30548">
    <property type="entry name" value="2-HYDROXYGLUTARYL-COA DEHYDRATASE, D-COMPONENT-RELATED"/>
    <property type="match status" value="1"/>
</dbReference>
<evidence type="ECO:0000256" key="1">
    <source>
        <dbReference type="ARBA" id="ARBA00005806"/>
    </source>
</evidence>
<dbReference type="Gene3D" id="3.40.50.11890">
    <property type="match status" value="1"/>
</dbReference>
<keyword evidence="3" id="KW-1185">Reference proteome</keyword>
<dbReference type="AlphaFoldDB" id="A0A3N0AHG9"/>
<name>A0A3N0AHG9_9ACTN</name>
<proteinExistence type="inferred from homology"/>
<organism evidence="2 3">
    <name type="scientific">Slackia faecicanis</name>
    <dbReference type="NCBI Taxonomy" id="255723"/>
    <lineage>
        <taxon>Bacteria</taxon>
        <taxon>Bacillati</taxon>
        <taxon>Actinomycetota</taxon>
        <taxon>Coriobacteriia</taxon>
        <taxon>Eggerthellales</taxon>
        <taxon>Eggerthellaceae</taxon>
        <taxon>Slackia</taxon>
    </lineage>
</organism>
<dbReference type="Proteomes" id="UP000267368">
    <property type="component" value="Unassembled WGS sequence"/>
</dbReference>
<dbReference type="PANTHER" id="PTHR30548:SF6">
    <property type="entry name" value="DEHYDRATASE SUBUNIT YJIM-RELATED"/>
    <property type="match status" value="1"/>
</dbReference>
<reference evidence="3" key="1">
    <citation type="submission" date="2018-05" db="EMBL/GenBank/DDBJ databases">
        <title>Genome Sequencing of selected type strains of the family Eggerthellaceae.</title>
        <authorList>
            <person name="Danylec N."/>
            <person name="Stoll D.A."/>
            <person name="Doetsch A."/>
            <person name="Huch M."/>
        </authorList>
    </citation>
    <scope>NUCLEOTIDE SEQUENCE [LARGE SCALE GENOMIC DNA]</scope>
    <source>
        <strain evidence="3">DSM 17537</strain>
    </source>
</reference>
<comment type="similarity">
    <text evidence="1">Belongs to the FldB/FldC dehydratase alpha/beta subunit family.</text>
</comment>
<comment type="caution">
    <text evidence="2">The sequence shown here is derived from an EMBL/GenBank/DDBJ whole genome shotgun (WGS) entry which is preliminary data.</text>
</comment>
<sequence length="393" mass="43443">MSQENTTPQKAPDTLPEIFEAFDDARRAGFIAAMEFKQNGGKLAGCLCSYTPLELLDAAGIAAVGLCGMSNETVPDAEAVLPKNLCPLIKGTYGFALTQKCPYTYFSDLIIGETTCDGKKKMYELLNDIKPTYVLHLPQSQGRAYASDIWREEVELLKQELERRFDVEITDEALRDAVRLRNRARRAFNKLYALQENTPPAMSGVEMMTTLLKSTFSFDVEKFVESVEKLADDRLAAYEARERPVPASAKRIMLTGCPSGGVIQKVGMTIERNGGAIVCLDDCSGERTQSMLIDEDADDILRAISDRYLGINCSVMTPNEGRIENSLAMVEKYQVDGVIEVVLQACHTFNVESAKVAAACEERGIPYLKVETDYSTGDLGQLETRIAAFIEML</sequence>
<dbReference type="OrthoDB" id="9810278at2"/>
<dbReference type="RefSeq" id="WP_123197390.1">
    <property type="nucleotide sequence ID" value="NZ_QICB01000001.1"/>
</dbReference>
<dbReference type="Gene3D" id="1.20.1270.370">
    <property type="match status" value="1"/>
</dbReference>
<protein>
    <recommendedName>
        <fullName evidence="4">2-hydroxyacyl-CoA dehydratase</fullName>
    </recommendedName>
</protein>
<dbReference type="Gene3D" id="3.40.50.11900">
    <property type="match status" value="1"/>
</dbReference>
<evidence type="ECO:0000313" key="3">
    <source>
        <dbReference type="Proteomes" id="UP000267368"/>
    </source>
</evidence>